<dbReference type="OrthoDB" id="8963249at2759"/>
<sequence length="582" mass="63555">MGVVGRSNEEQMRVESAEKVWGEWERDYGALDSLVEYIATFVLCWGKKKYRQQKEVVTDFMNLRESGLIPWYVTVEDMKAWIISEDQAIIKERFQMEDSGREDGLVYLTWEVNIRLKLQEIERACRQVCGNQGLGPLSPRLACDQNPHQAALTDLQSPNGGVLPPSSLSSLYEFVFFKFPDIFDARAVVQRALKDILHKLAYQPASRPQPLPDVVVDVVSSLLQVITDEGGARDGARDETDMRLLSSMAVGTVVSVLHAVRADFSQTVEFSRATRDGMVAFIFTELQSNVGSSQALKGALCSKEANTTAAIATEVTAAVRQLCQDTQAFSSPSVTLAPIRDEAIMGEVKLVEEEDNMVDPLHGSLGTVVQVAVMEMQDGEIQDTSAITTADTEASSRLSPVECALPGMAVMEPGEEDFSGSTESLEVASTVQQDDTEELLLGDLATADPQVAVMELKAIQDGETQDTSTITTADTEASSRLSPVEPADPGMAVMEPGEEDFSGSMESLEVASTVQQGDTEDEMQDARAVDEQKGPLGDVDIDQPGVLPQKWGKKRALRRFFGRVWKALKSSLCCCSVPEGEE</sequence>
<organism evidence="2 3">
    <name type="scientific">Conger conger</name>
    <name type="common">Conger eel</name>
    <name type="synonym">Muraena conger</name>
    <dbReference type="NCBI Taxonomy" id="82655"/>
    <lineage>
        <taxon>Eukaryota</taxon>
        <taxon>Metazoa</taxon>
        <taxon>Chordata</taxon>
        <taxon>Craniata</taxon>
        <taxon>Vertebrata</taxon>
        <taxon>Euteleostomi</taxon>
        <taxon>Actinopterygii</taxon>
        <taxon>Neopterygii</taxon>
        <taxon>Teleostei</taxon>
        <taxon>Anguilliformes</taxon>
        <taxon>Congridae</taxon>
        <taxon>Conger</taxon>
    </lineage>
</organism>
<accession>A0A9Q1CZ11</accession>
<proteinExistence type="predicted"/>
<feature type="region of interest" description="Disordered" evidence="1">
    <location>
        <begin position="462"/>
        <end position="490"/>
    </location>
</feature>
<evidence type="ECO:0000313" key="3">
    <source>
        <dbReference type="Proteomes" id="UP001152803"/>
    </source>
</evidence>
<keyword evidence="3" id="KW-1185">Reference proteome</keyword>
<dbReference type="EMBL" id="JAFJMO010000016">
    <property type="protein sequence ID" value="KAJ8253676.1"/>
    <property type="molecule type" value="Genomic_DNA"/>
</dbReference>
<comment type="caution">
    <text evidence="2">The sequence shown here is derived from an EMBL/GenBank/DDBJ whole genome shotgun (WGS) entry which is preliminary data.</text>
</comment>
<evidence type="ECO:0000313" key="2">
    <source>
        <dbReference type="EMBL" id="KAJ8253676.1"/>
    </source>
</evidence>
<evidence type="ECO:0000256" key="1">
    <source>
        <dbReference type="SAM" id="MobiDB-lite"/>
    </source>
</evidence>
<reference evidence="2" key="1">
    <citation type="journal article" date="2023" name="Science">
        <title>Genome structures resolve the early diversification of teleost fishes.</title>
        <authorList>
            <person name="Parey E."/>
            <person name="Louis A."/>
            <person name="Montfort J."/>
            <person name="Bouchez O."/>
            <person name="Roques C."/>
            <person name="Iampietro C."/>
            <person name="Lluch J."/>
            <person name="Castinel A."/>
            <person name="Donnadieu C."/>
            <person name="Desvignes T."/>
            <person name="Floi Bucao C."/>
            <person name="Jouanno E."/>
            <person name="Wen M."/>
            <person name="Mejri S."/>
            <person name="Dirks R."/>
            <person name="Jansen H."/>
            <person name="Henkel C."/>
            <person name="Chen W.J."/>
            <person name="Zahm M."/>
            <person name="Cabau C."/>
            <person name="Klopp C."/>
            <person name="Thompson A.W."/>
            <person name="Robinson-Rechavi M."/>
            <person name="Braasch I."/>
            <person name="Lecointre G."/>
            <person name="Bobe J."/>
            <person name="Postlethwait J.H."/>
            <person name="Berthelot C."/>
            <person name="Roest Crollius H."/>
            <person name="Guiguen Y."/>
        </authorList>
    </citation>
    <scope>NUCLEOTIDE SEQUENCE</scope>
    <source>
        <strain evidence="2">Concon-B</strain>
    </source>
</reference>
<dbReference type="AlphaFoldDB" id="A0A9Q1CZ11"/>
<protein>
    <submittedName>
        <fullName evidence="2">Uncharacterized protein</fullName>
    </submittedName>
</protein>
<name>A0A9Q1CZ11_CONCO</name>
<gene>
    <name evidence="2" type="ORF">COCON_G00202880</name>
</gene>
<dbReference type="Proteomes" id="UP001152803">
    <property type="component" value="Unassembled WGS sequence"/>
</dbReference>
<feature type="compositionally biased region" description="Low complexity" evidence="1">
    <location>
        <begin position="465"/>
        <end position="478"/>
    </location>
</feature>